<gene>
    <name evidence="3" type="primary">OPR3_0</name>
    <name evidence="3" type="ORF">g.87155</name>
</gene>
<sequence>LRLRLRLRLRICSNGRSPRSPVLWFLGFRSGIFSLSPDHQGLLQLALFGCDLQIADGASEWSGSLPSPRPPLHLLRSQIPPVERSKTCSFQLGRLVVSPDIQMPLMKVSAYGAPNAVIEPKTSQLENDGHDSLESIIRQAIGKEPFFSFTRSGENPIQWIQLLHALDQQGNGRIFKSSQANNMMEDSDRQQEHCNGIGTFTSKINGLKKTGNSMKGCGAPVELTKSSSEQKQTLKIPEAVVAFAQAAAKANGEPEKYLPGWPLLSPSKLRLQKCDKCSREFCSPVNYRRHIRVHRRSLHVDKVSPKNKELLGAFWDKLSLDKAKELASFEDVNLEEVAGSSIIGALTSLLQRPGFFSFPQVYLKAGAILLDIAQSRPSRFPISSQELFSVLDDASEKTFLCAGTAMSLQRYMFDGEVGRIALDMKNLVACASFLLEQKLVKAWVADKDAEALRCQKLLFEEEEAAQKRQAELLERKRMKKLRQKEQKTKQHIDVNKCGVKDALCDPTEGTSSLMETETLMEPSEMGLKTSGLIISSTYLSSESTHLNQCMVVDETCYVEVGNPDQSWEYRVQQGGNQRQSTLPHRPNLKPTRNCYGFRPQVSVAKPIAVQRHNGHRDLKSASLINGQKVWTRKHKLEDEEKQTCKEEEKETRDGSDGIAGCEVLIGSISVTLSGRDGETLISVGQKNVQEETAHSTLSCESEPMKLWKQVDREETGVSGSIQTGSKEAIIDGFHSEAADQILQDQSCPANGRISDYGSEMSTNSRTVPDCTESSGPKHFSCKAAQAFLSERWKEAISADHVRLVLSPETETRSMDDDDVCEESQKEVKMQSIDFSCCSILGSMENRIAGMGSIEPSSTIFYTPKFRSKTENGYRLKYIPKQRNIF</sequence>
<keyword evidence="1" id="KW-0479">Metal-binding</keyword>
<evidence type="ECO:0000313" key="3">
    <source>
        <dbReference type="EMBL" id="JAT55763.1"/>
    </source>
</evidence>
<dbReference type="PROSITE" id="PS50157">
    <property type="entry name" value="ZINC_FINGER_C2H2_2"/>
    <property type="match status" value="1"/>
</dbReference>
<dbReference type="EMBL" id="GDJX01012173">
    <property type="protein sequence ID" value="JAT55763.1"/>
    <property type="molecule type" value="Transcribed_RNA"/>
</dbReference>
<protein>
    <submittedName>
        <fullName evidence="3">Putative 12-oxophytodienoate reductase 3</fullName>
    </submittedName>
</protein>
<name>A0A1D1YM99_9ARAE</name>
<dbReference type="PANTHER" id="PTHR36055:SF1">
    <property type="entry name" value="C2H2-LIKE ZINC FINGER PROTEIN"/>
    <property type="match status" value="1"/>
</dbReference>
<dbReference type="GO" id="GO:0008270">
    <property type="term" value="F:zinc ion binding"/>
    <property type="evidence" value="ECO:0007669"/>
    <property type="project" value="UniProtKB-KW"/>
</dbReference>
<dbReference type="InterPro" id="IPR013087">
    <property type="entry name" value="Znf_C2H2_type"/>
</dbReference>
<reference evidence="3" key="1">
    <citation type="submission" date="2015-07" db="EMBL/GenBank/DDBJ databases">
        <title>Transcriptome Assembly of Anthurium amnicola.</title>
        <authorList>
            <person name="Suzuki J."/>
        </authorList>
    </citation>
    <scope>NUCLEOTIDE SEQUENCE</scope>
</reference>
<feature type="domain" description="C2H2-type" evidence="2">
    <location>
        <begin position="272"/>
        <end position="294"/>
    </location>
</feature>
<dbReference type="PROSITE" id="PS00028">
    <property type="entry name" value="ZINC_FINGER_C2H2_1"/>
    <property type="match status" value="1"/>
</dbReference>
<evidence type="ECO:0000256" key="1">
    <source>
        <dbReference type="PROSITE-ProRule" id="PRU00042"/>
    </source>
</evidence>
<dbReference type="PANTHER" id="PTHR36055">
    <property type="entry name" value="C2H2-LIKE ZINC FINGER PROTEIN"/>
    <property type="match status" value="1"/>
</dbReference>
<keyword evidence="1" id="KW-0863">Zinc-finger</keyword>
<organism evidence="3">
    <name type="scientific">Anthurium amnicola</name>
    <dbReference type="NCBI Taxonomy" id="1678845"/>
    <lineage>
        <taxon>Eukaryota</taxon>
        <taxon>Viridiplantae</taxon>
        <taxon>Streptophyta</taxon>
        <taxon>Embryophyta</taxon>
        <taxon>Tracheophyta</taxon>
        <taxon>Spermatophyta</taxon>
        <taxon>Magnoliopsida</taxon>
        <taxon>Liliopsida</taxon>
        <taxon>Araceae</taxon>
        <taxon>Pothoideae</taxon>
        <taxon>Potheae</taxon>
        <taxon>Anthurium</taxon>
    </lineage>
</organism>
<accession>A0A1D1YM99</accession>
<feature type="non-terminal residue" evidence="3">
    <location>
        <position position="1"/>
    </location>
</feature>
<evidence type="ECO:0000259" key="2">
    <source>
        <dbReference type="PROSITE" id="PS50157"/>
    </source>
</evidence>
<keyword evidence="1" id="KW-0862">Zinc</keyword>
<proteinExistence type="predicted"/>
<dbReference type="SMART" id="SM00355">
    <property type="entry name" value="ZnF_C2H2"/>
    <property type="match status" value="1"/>
</dbReference>
<dbReference type="AlphaFoldDB" id="A0A1D1YM99"/>